<evidence type="ECO:0000313" key="1">
    <source>
        <dbReference type="EMBL" id="TYS56389.1"/>
    </source>
</evidence>
<accession>A0A5D4S0C7</accession>
<dbReference type="RefSeq" id="WP_148984423.1">
    <property type="nucleotide sequence ID" value="NZ_JBNILK010000001.1"/>
</dbReference>
<dbReference type="EMBL" id="VTEQ01000001">
    <property type="protein sequence ID" value="TYS56389.1"/>
    <property type="molecule type" value="Genomic_DNA"/>
</dbReference>
<dbReference type="Proteomes" id="UP000322997">
    <property type="component" value="Unassembled WGS sequence"/>
</dbReference>
<reference evidence="1 2" key="1">
    <citation type="submission" date="2019-08" db="EMBL/GenBank/DDBJ databases">
        <title>Bacillus genomes from the desert of Cuatro Cienegas, Coahuila.</title>
        <authorList>
            <person name="Olmedo-Alvarez G."/>
        </authorList>
    </citation>
    <scope>NUCLEOTIDE SEQUENCE [LARGE SCALE GENOMIC DNA]</scope>
    <source>
        <strain evidence="1 2">CH108_3D</strain>
    </source>
</reference>
<proteinExistence type="predicted"/>
<protein>
    <submittedName>
        <fullName evidence="1">Uncharacterized protein</fullName>
    </submittedName>
</protein>
<comment type="caution">
    <text evidence="1">The sequence shown here is derived from an EMBL/GenBank/DDBJ whole genome shotgun (WGS) entry which is preliminary data.</text>
</comment>
<gene>
    <name evidence="1" type="ORF">FZC83_02105</name>
</gene>
<name>A0A5D4S0C7_9BACI</name>
<evidence type="ECO:0000313" key="2">
    <source>
        <dbReference type="Proteomes" id="UP000322997"/>
    </source>
</evidence>
<dbReference type="AlphaFoldDB" id="A0A5D4S0C7"/>
<organism evidence="1 2">
    <name type="scientific">Rossellomorea marisflavi</name>
    <dbReference type="NCBI Taxonomy" id="189381"/>
    <lineage>
        <taxon>Bacteria</taxon>
        <taxon>Bacillati</taxon>
        <taxon>Bacillota</taxon>
        <taxon>Bacilli</taxon>
        <taxon>Bacillales</taxon>
        <taxon>Bacillaceae</taxon>
        <taxon>Rossellomorea</taxon>
    </lineage>
</organism>
<sequence length="97" mass="11353">MDEYQKAVNLRNKNLPIFFSIVGKSPLDHIDYILKHGIRRFNYYLDCLEEGTLYAPATVEEYKPVTSGFEFRGGLGNKVISFHHTAIQRERRCVEWT</sequence>